<dbReference type="NCBIfam" id="TIGR02506">
    <property type="entry name" value="NrdE_NrdA"/>
    <property type="match status" value="1"/>
</dbReference>
<reference evidence="12 13" key="1">
    <citation type="submission" date="2024-09" db="EMBL/GenBank/DDBJ databases">
        <authorList>
            <person name="Sun Q."/>
            <person name="Mori K."/>
        </authorList>
    </citation>
    <scope>NUCLEOTIDE SEQUENCE [LARGE SCALE GENOMIC DNA]</scope>
    <source>
        <strain evidence="12 13">TBRC 1432</strain>
    </source>
</reference>
<keyword evidence="6 10" id="KW-0560">Oxidoreductase</keyword>
<dbReference type="RefSeq" id="WP_273942674.1">
    <property type="nucleotide sequence ID" value="NZ_CP097263.1"/>
</dbReference>
<keyword evidence="13" id="KW-1185">Reference proteome</keyword>
<evidence type="ECO:0000256" key="10">
    <source>
        <dbReference type="RuleBase" id="RU003410"/>
    </source>
</evidence>
<accession>A0ABV6MM00</accession>
<dbReference type="SUPFAM" id="SSF51998">
    <property type="entry name" value="PFL-like glycyl radical enzymes"/>
    <property type="match status" value="1"/>
</dbReference>
<dbReference type="PROSITE" id="PS51161">
    <property type="entry name" value="ATP_CONE"/>
    <property type="match status" value="1"/>
</dbReference>
<gene>
    <name evidence="12" type="ORF">ACFFH7_07525</name>
</gene>
<dbReference type="EC" id="1.17.4.1" evidence="2 10"/>
<evidence type="ECO:0000313" key="12">
    <source>
        <dbReference type="EMBL" id="MFC0541328.1"/>
    </source>
</evidence>
<keyword evidence="3" id="KW-0021">Allosteric enzyme</keyword>
<dbReference type="PANTHER" id="PTHR11573:SF6">
    <property type="entry name" value="RIBONUCLEOSIDE-DIPHOSPHATE REDUCTASE LARGE SUBUNIT"/>
    <property type="match status" value="1"/>
</dbReference>
<evidence type="ECO:0000256" key="1">
    <source>
        <dbReference type="ARBA" id="ARBA00010406"/>
    </source>
</evidence>
<evidence type="ECO:0000256" key="3">
    <source>
        <dbReference type="ARBA" id="ARBA00022533"/>
    </source>
</evidence>
<dbReference type="Pfam" id="PF03477">
    <property type="entry name" value="ATP-cone"/>
    <property type="match status" value="1"/>
</dbReference>
<organism evidence="12 13">
    <name type="scientific">Kutzneria chonburiensis</name>
    <dbReference type="NCBI Taxonomy" id="1483604"/>
    <lineage>
        <taxon>Bacteria</taxon>
        <taxon>Bacillati</taxon>
        <taxon>Actinomycetota</taxon>
        <taxon>Actinomycetes</taxon>
        <taxon>Pseudonocardiales</taxon>
        <taxon>Pseudonocardiaceae</taxon>
        <taxon>Kutzneria</taxon>
    </lineage>
</organism>
<comment type="caution">
    <text evidence="12">The sequence shown here is derived from an EMBL/GenBank/DDBJ whole genome shotgun (WGS) entry which is preliminary data.</text>
</comment>
<dbReference type="PRINTS" id="PR01183">
    <property type="entry name" value="RIBORDTASEM1"/>
</dbReference>
<dbReference type="Proteomes" id="UP001589810">
    <property type="component" value="Unassembled WGS sequence"/>
</dbReference>
<sequence length="776" mass="85781">METVVRDSHPTMRVRKRSGAVETVDVNKIVKAVGRCAVGLAEVDPLRVATKTINGLYDGATTEELDRLSIQTAAELVSEEPEYSKLAAQLLAAYIDKEVRGQGIHSFSQSVALGHREGLIGDETATFVATHARKLDDAIDPDADRRFEYFGLRTVYDRYLLRHPNSRAVVERPQYWLLRVACGLSHTAAEAIRFYRLMSSLAYLPSSPTLFNSGTRHTQMSSCYLLDSPRDELESIYERYAQVAQLSKFAGGIGVQWSRVRSRGALIRGTNGHSNGIVPWLRTLDASVAAVNQGGRRKGAACVYLETWHPDIEEFLELRDNTGEDARRTHNLNIANWIPDEFMRRVEADGEWSLFDPDETPELPDLWGEAFTLAYSAAEQAGRAVRTVKARDLYGKMMRTLAQTGNGWMTFKDTANRTCNQTAEPANVVHLSNLCTEILEVTSDAETAVCNLGSVNLGAHVAGDSMDWNRLRETVRTAVTFLDRVIDINYYPTEPAGRSNPRWRPVGLGVMGLQDVFFKLRLDFDSAAAKELSTRIAEEIYLTALETSADLAASAGAHPAYNQTRAARGDLQPDLWGVTPTQTERWATLRERVAESGLRNSLLVAIAPTATIASIAGCYECIEPQVSNVFKRETLSGEFLQVNTYLVAELKQHGLWNAATRAQLKRDDGSAQALAGLPEASRSLFRTAWELPQKALIELAAARGPYIDQSQSLNLFVASPTIGKLSSMYLYAWKAGLKTTYYLRSRPATRIQQATVPAVDAVACSLENPESCEACQ</sequence>
<dbReference type="SUPFAM" id="SSF48168">
    <property type="entry name" value="R1 subunit of ribonucleotide reductase, N-terminal domain"/>
    <property type="match status" value="1"/>
</dbReference>
<evidence type="ECO:0000256" key="2">
    <source>
        <dbReference type="ARBA" id="ARBA00012274"/>
    </source>
</evidence>
<dbReference type="InterPro" id="IPR000788">
    <property type="entry name" value="RNR_lg_C"/>
</dbReference>
<keyword evidence="5 9" id="KW-0067">ATP-binding</keyword>
<feature type="domain" description="ATP-cone" evidence="11">
    <location>
        <begin position="12"/>
        <end position="101"/>
    </location>
</feature>
<evidence type="ECO:0000313" key="13">
    <source>
        <dbReference type="Proteomes" id="UP001589810"/>
    </source>
</evidence>
<dbReference type="InterPro" id="IPR008926">
    <property type="entry name" value="RNR_R1-su_N"/>
</dbReference>
<dbReference type="Pfam" id="PF02867">
    <property type="entry name" value="Ribonuc_red_lgC"/>
    <property type="match status" value="1"/>
</dbReference>
<dbReference type="InterPro" id="IPR013509">
    <property type="entry name" value="RNR_lsu_N"/>
</dbReference>
<comment type="catalytic activity">
    <reaction evidence="8 10">
        <text>a 2'-deoxyribonucleoside 5'-diphosphate + [thioredoxin]-disulfide + H2O = a ribonucleoside 5'-diphosphate + [thioredoxin]-dithiol</text>
        <dbReference type="Rhea" id="RHEA:23252"/>
        <dbReference type="Rhea" id="RHEA-COMP:10698"/>
        <dbReference type="Rhea" id="RHEA-COMP:10700"/>
        <dbReference type="ChEBI" id="CHEBI:15377"/>
        <dbReference type="ChEBI" id="CHEBI:29950"/>
        <dbReference type="ChEBI" id="CHEBI:50058"/>
        <dbReference type="ChEBI" id="CHEBI:57930"/>
        <dbReference type="ChEBI" id="CHEBI:73316"/>
        <dbReference type="EC" id="1.17.4.1"/>
    </reaction>
</comment>
<protein>
    <recommendedName>
        <fullName evidence="2 10">Ribonucleoside-diphosphate reductase</fullName>
        <ecNumber evidence="2 10">1.17.4.1</ecNumber>
    </recommendedName>
</protein>
<evidence type="ECO:0000256" key="7">
    <source>
        <dbReference type="ARBA" id="ARBA00023116"/>
    </source>
</evidence>
<evidence type="ECO:0000256" key="6">
    <source>
        <dbReference type="ARBA" id="ARBA00023002"/>
    </source>
</evidence>
<evidence type="ECO:0000256" key="8">
    <source>
        <dbReference type="ARBA" id="ARBA00047754"/>
    </source>
</evidence>
<dbReference type="Pfam" id="PF00317">
    <property type="entry name" value="Ribonuc_red_lgN"/>
    <property type="match status" value="1"/>
</dbReference>
<dbReference type="Gene3D" id="3.20.70.20">
    <property type="match status" value="1"/>
</dbReference>
<evidence type="ECO:0000259" key="11">
    <source>
        <dbReference type="PROSITE" id="PS51161"/>
    </source>
</evidence>
<name>A0ABV6MM00_9PSEU</name>
<keyword evidence="4 9" id="KW-0547">Nucleotide-binding</keyword>
<dbReference type="PROSITE" id="PS00089">
    <property type="entry name" value="RIBORED_LARGE"/>
    <property type="match status" value="1"/>
</dbReference>
<proteinExistence type="inferred from homology"/>
<dbReference type="InterPro" id="IPR013346">
    <property type="entry name" value="NrdE_NrdA_C"/>
</dbReference>
<dbReference type="PANTHER" id="PTHR11573">
    <property type="entry name" value="RIBONUCLEOSIDE-DIPHOSPHATE REDUCTASE LARGE CHAIN"/>
    <property type="match status" value="1"/>
</dbReference>
<dbReference type="InterPro" id="IPR005144">
    <property type="entry name" value="ATP-cone_dom"/>
</dbReference>
<dbReference type="GO" id="GO:0004748">
    <property type="term" value="F:ribonucleoside-diphosphate reductase activity, thioredoxin disulfide as acceptor"/>
    <property type="evidence" value="ECO:0007669"/>
    <property type="project" value="UniProtKB-EC"/>
</dbReference>
<evidence type="ECO:0000256" key="4">
    <source>
        <dbReference type="ARBA" id="ARBA00022741"/>
    </source>
</evidence>
<comment type="function">
    <text evidence="10">Provides the precursors necessary for DNA synthesis. Catalyzes the biosynthesis of deoxyribonucleotides from the corresponding ribonucleotides.</text>
</comment>
<evidence type="ECO:0000256" key="5">
    <source>
        <dbReference type="ARBA" id="ARBA00022840"/>
    </source>
</evidence>
<evidence type="ECO:0000256" key="9">
    <source>
        <dbReference type="PROSITE-ProRule" id="PRU00492"/>
    </source>
</evidence>
<dbReference type="EMBL" id="JBHLUD010000002">
    <property type="protein sequence ID" value="MFC0541328.1"/>
    <property type="molecule type" value="Genomic_DNA"/>
</dbReference>
<comment type="similarity">
    <text evidence="1 10">Belongs to the ribonucleoside diphosphate reductase large chain family.</text>
</comment>
<dbReference type="InterPro" id="IPR039718">
    <property type="entry name" value="Rrm1"/>
</dbReference>
<keyword evidence="7 10" id="KW-0215">Deoxyribonucleotide synthesis</keyword>
<dbReference type="CDD" id="cd01679">
    <property type="entry name" value="RNR_I"/>
    <property type="match status" value="1"/>
</dbReference>